<feature type="signal peptide" evidence="2">
    <location>
        <begin position="1"/>
        <end position="21"/>
    </location>
</feature>
<feature type="region of interest" description="Disordered" evidence="1">
    <location>
        <begin position="114"/>
        <end position="159"/>
    </location>
</feature>
<gene>
    <name evidence="3" type="ORF">J8F10_35140</name>
</gene>
<protein>
    <submittedName>
        <fullName evidence="3">Uncharacterized protein</fullName>
    </submittedName>
</protein>
<sequence length="159" mass="16232">MKYRVIVAVGALLLATEAASAQPQVGPPTQRPAFSPYLNLARQGGSPALNYYGLVRPEIQARQSIQNLQGAVGANQQAISNIESGASGSDVSTTGHQAGFLNYGNYFMTGGAGQMGNSGGTNRSSTGGNNRMNATQMRPPGLPGGMGGGALGTPPPRKK</sequence>
<dbReference type="Proteomes" id="UP000676565">
    <property type="component" value="Unassembled WGS sequence"/>
</dbReference>
<organism evidence="3 4">
    <name type="scientific">Gemmata palustris</name>
    <dbReference type="NCBI Taxonomy" id="2822762"/>
    <lineage>
        <taxon>Bacteria</taxon>
        <taxon>Pseudomonadati</taxon>
        <taxon>Planctomycetota</taxon>
        <taxon>Planctomycetia</taxon>
        <taxon>Gemmatales</taxon>
        <taxon>Gemmataceae</taxon>
        <taxon>Gemmata</taxon>
    </lineage>
</organism>
<comment type="caution">
    <text evidence="3">The sequence shown here is derived from an EMBL/GenBank/DDBJ whole genome shotgun (WGS) entry which is preliminary data.</text>
</comment>
<evidence type="ECO:0000313" key="4">
    <source>
        <dbReference type="Proteomes" id="UP000676565"/>
    </source>
</evidence>
<reference evidence="3 4" key="1">
    <citation type="submission" date="2021-04" db="EMBL/GenBank/DDBJ databases">
        <authorList>
            <person name="Ivanova A."/>
        </authorList>
    </citation>
    <scope>NUCLEOTIDE SEQUENCE [LARGE SCALE GENOMIC DNA]</scope>
    <source>
        <strain evidence="3 4">G18</strain>
    </source>
</reference>
<keyword evidence="2" id="KW-0732">Signal</keyword>
<keyword evidence="4" id="KW-1185">Reference proteome</keyword>
<feature type="chain" id="PRO_5045875345" evidence="2">
    <location>
        <begin position="22"/>
        <end position="159"/>
    </location>
</feature>
<dbReference type="EMBL" id="JAGKQQ010000002">
    <property type="protein sequence ID" value="MBP3960491.1"/>
    <property type="molecule type" value="Genomic_DNA"/>
</dbReference>
<accession>A0ABS5C3G8</accession>
<dbReference type="RefSeq" id="WP_210662608.1">
    <property type="nucleotide sequence ID" value="NZ_JAGKQQ010000002.1"/>
</dbReference>
<name>A0ABS5C3G8_9BACT</name>
<feature type="compositionally biased region" description="Low complexity" evidence="1">
    <location>
        <begin position="120"/>
        <end position="131"/>
    </location>
</feature>
<evidence type="ECO:0000256" key="1">
    <source>
        <dbReference type="SAM" id="MobiDB-lite"/>
    </source>
</evidence>
<evidence type="ECO:0000256" key="2">
    <source>
        <dbReference type="SAM" id="SignalP"/>
    </source>
</evidence>
<evidence type="ECO:0000313" key="3">
    <source>
        <dbReference type="EMBL" id="MBP3960491.1"/>
    </source>
</evidence>
<proteinExistence type="predicted"/>